<dbReference type="InterPro" id="IPR009100">
    <property type="entry name" value="AcylCoA_DH/oxidase_NM_dom_sf"/>
</dbReference>
<dbReference type="Pfam" id="PF18158">
    <property type="entry name" value="AidB_N"/>
    <property type="match status" value="1"/>
</dbReference>
<evidence type="ECO:0000259" key="7">
    <source>
        <dbReference type="Pfam" id="PF00441"/>
    </source>
</evidence>
<dbReference type="PROSITE" id="PS00072">
    <property type="entry name" value="ACYL_COA_DH_1"/>
    <property type="match status" value="1"/>
</dbReference>
<comment type="cofactor">
    <cofactor evidence="1 5">
        <name>FAD</name>
        <dbReference type="ChEBI" id="CHEBI:57692"/>
    </cofactor>
</comment>
<feature type="region of interest" description="Disordered" evidence="6">
    <location>
        <begin position="1"/>
        <end position="20"/>
    </location>
</feature>
<proteinExistence type="inferred from homology"/>
<dbReference type="NCBIfam" id="NF008594">
    <property type="entry name" value="PRK11561.1"/>
    <property type="match status" value="1"/>
</dbReference>
<feature type="domain" description="Acyl-CoA dehydrogenase/oxidase C-terminal" evidence="7">
    <location>
        <begin position="284"/>
        <end position="439"/>
    </location>
</feature>
<dbReference type="PANTHER" id="PTHR42707:SF3">
    <property type="entry name" value="ACYL-COA DEHYDROGENASE AIDB-RELATED"/>
    <property type="match status" value="1"/>
</dbReference>
<keyword evidence="4 5" id="KW-0274">FAD</keyword>
<gene>
    <name evidence="10" type="ORF">B5C34_13615</name>
</gene>
<dbReference type="InterPro" id="IPR041504">
    <property type="entry name" value="AidB_N"/>
</dbReference>
<evidence type="ECO:0000256" key="5">
    <source>
        <dbReference type="RuleBase" id="RU362125"/>
    </source>
</evidence>
<dbReference type="Gene3D" id="2.40.110.20">
    <property type="match status" value="1"/>
</dbReference>
<dbReference type="Gene3D" id="1.20.140.10">
    <property type="entry name" value="Butyryl-CoA Dehydrogenase, subunit A, domain 3"/>
    <property type="match status" value="1"/>
</dbReference>
<dbReference type="InterPro" id="IPR006091">
    <property type="entry name" value="Acyl-CoA_Oxase/DH_mid-dom"/>
</dbReference>
<evidence type="ECO:0000256" key="3">
    <source>
        <dbReference type="ARBA" id="ARBA00022630"/>
    </source>
</evidence>
<evidence type="ECO:0000256" key="4">
    <source>
        <dbReference type="ARBA" id="ARBA00022827"/>
    </source>
</evidence>
<evidence type="ECO:0000313" key="11">
    <source>
        <dbReference type="Proteomes" id="UP000198462"/>
    </source>
</evidence>
<dbReference type="InterPro" id="IPR009075">
    <property type="entry name" value="AcylCo_DH/oxidase_C"/>
</dbReference>
<organism evidence="10 11">
    <name type="scientific">Pacificimonas flava</name>
    <dbReference type="NCBI Taxonomy" id="1234595"/>
    <lineage>
        <taxon>Bacteria</taxon>
        <taxon>Pseudomonadati</taxon>
        <taxon>Pseudomonadota</taxon>
        <taxon>Alphaproteobacteria</taxon>
        <taxon>Sphingomonadales</taxon>
        <taxon>Sphingosinicellaceae</taxon>
        <taxon>Pacificimonas</taxon>
    </lineage>
</organism>
<keyword evidence="5" id="KW-0560">Oxidoreductase</keyword>
<dbReference type="Proteomes" id="UP000198462">
    <property type="component" value="Unassembled WGS sequence"/>
</dbReference>
<dbReference type="InterPro" id="IPR036250">
    <property type="entry name" value="AcylCo_DH-like_C"/>
</dbReference>
<dbReference type="PANTHER" id="PTHR42707">
    <property type="entry name" value="ACYL-COA DEHYDROGENASE"/>
    <property type="match status" value="1"/>
</dbReference>
<evidence type="ECO:0000259" key="8">
    <source>
        <dbReference type="Pfam" id="PF02770"/>
    </source>
</evidence>
<dbReference type="OrthoDB" id="9771038at2"/>
<dbReference type="RefSeq" id="WP_088713094.1">
    <property type="nucleotide sequence ID" value="NZ_NFZT01000001.1"/>
</dbReference>
<feature type="domain" description="Acyl-CoA oxidase/dehydrogenase middle" evidence="8">
    <location>
        <begin position="181"/>
        <end position="273"/>
    </location>
</feature>
<dbReference type="InterPro" id="IPR006089">
    <property type="entry name" value="Acyl-CoA_DH_CS"/>
</dbReference>
<dbReference type="InterPro" id="IPR052904">
    <property type="entry name" value="Acyl-CoA_dehydrogenase-like"/>
</dbReference>
<evidence type="ECO:0000256" key="1">
    <source>
        <dbReference type="ARBA" id="ARBA00001974"/>
    </source>
</evidence>
<dbReference type="EMBL" id="NFZT01000001">
    <property type="protein sequence ID" value="OWV34394.1"/>
    <property type="molecule type" value="Genomic_DNA"/>
</dbReference>
<feature type="domain" description="Adaptive response protein AidB N-terminal" evidence="9">
    <location>
        <begin position="11"/>
        <end position="166"/>
    </location>
</feature>
<protein>
    <submittedName>
        <fullName evidence="10">Isovaleryl-CoA dehydrogenase</fullName>
    </submittedName>
</protein>
<dbReference type="Gene3D" id="6.10.250.600">
    <property type="match status" value="1"/>
</dbReference>
<dbReference type="GO" id="GO:0003995">
    <property type="term" value="F:acyl-CoA dehydrogenase activity"/>
    <property type="evidence" value="ECO:0007669"/>
    <property type="project" value="InterPro"/>
</dbReference>
<dbReference type="SUPFAM" id="SSF47203">
    <property type="entry name" value="Acyl-CoA dehydrogenase C-terminal domain-like"/>
    <property type="match status" value="1"/>
</dbReference>
<evidence type="ECO:0000259" key="9">
    <source>
        <dbReference type="Pfam" id="PF18158"/>
    </source>
</evidence>
<sequence length="544" mass="59248">MTDFATHKVENQPKPLGPYNAWTDDRALREAVDREGADWAGDHLEGYGDAVGGRLMELGYTANAHPPEFKPFDRYGHRIDEVEFHPAYHEIMTASMEAGMNGFAWRNANRGGAHVARAAILYMGSQADAGHTCPMSMTYAAIPALRHSPELAEQWVPKLIGTEYDPRSVPVHEKNACTIGMGMTEKQGGSDVRANTTRAEAVGDGSYSITGHKWFFSAPMSDAHLVLAQTEAGLSCFLVPRLLSDGTRNAVEVQRLKDKLGDWSNASSEVEFQGARGWLVGEEGRGVRTIINMVALTRLDCMTSSSALMRQAAVQALNHTRQRKVFGKLLSEQPLMQNVLADIILESEAAVALSMRVARAIDAAPRDEEEAAFARIATAIGKYWICKRTPPQVNEAQECLGGIGYVEEANLARLYRQAPLNSIWEGSGNVQCLDVLRALSREPAAKDALFAELKAASGLDPAFDRYIASLPDLFAETETLEIRSRAIVERLGIALQASVLLRSGNEVAASPFCRSRLAGEHGYTFGTLPADTDFAALIERAAVA</sequence>
<name>A0A219B876_9SPHN</name>
<feature type="compositionally biased region" description="Basic and acidic residues" evidence="6">
    <location>
        <begin position="1"/>
        <end position="11"/>
    </location>
</feature>
<dbReference type="Pfam" id="PF00441">
    <property type="entry name" value="Acyl-CoA_dh_1"/>
    <property type="match status" value="1"/>
</dbReference>
<evidence type="ECO:0000256" key="6">
    <source>
        <dbReference type="SAM" id="MobiDB-lite"/>
    </source>
</evidence>
<keyword evidence="11" id="KW-1185">Reference proteome</keyword>
<accession>A0A219B876</accession>
<dbReference type="Pfam" id="PF02770">
    <property type="entry name" value="Acyl-CoA_dh_M"/>
    <property type="match status" value="1"/>
</dbReference>
<evidence type="ECO:0000256" key="2">
    <source>
        <dbReference type="ARBA" id="ARBA00009347"/>
    </source>
</evidence>
<dbReference type="AlphaFoldDB" id="A0A219B876"/>
<comment type="caution">
    <text evidence="10">The sequence shown here is derived from an EMBL/GenBank/DDBJ whole genome shotgun (WGS) entry which is preliminary data.</text>
</comment>
<evidence type="ECO:0000313" key="10">
    <source>
        <dbReference type="EMBL" id="OWV34394.1"/>
    </source>
</evidence>
<dbReference type="SUPFAM" id="SSF56645">
    <property type="entry name" value="Acyl-CoA dehydrogenase NM domain-like"/>
    <property type="match status" value="1"/>
</dbReference>
<reference evidence="11" key="1">
    <citation type="submission" date="2017-05" db="EMBL/GenBank/DDBJ databases">
        <authorList>
            <person name="Lin X."/>
        </authorList>
    </citation>
    <scope>NUCLEOTIDE SEQUENCE [LARGE SCALE GENOMIC DNA]</scope>
    <source>
        <strain evidence="11">JLT2012</strain>
    </source>
</reference>
<comment type="similarity">
    <text evidence="2 5">Belongs to the acyl-CoA dehydrogenase family.</text>
</comment>
<keyword evidence="3 5" id="KW-0285">Flavoprotein</keyword>